<keyword evidence="4" id="KW-1185">Reference proteome</keyword>
<feature type="compositionally biased region" description="Acidic residues" evidence="1">
    <location>
        <begin position="117"/>
        <end position="131"/>
    </location>
</feature>
<proteinExistence type="predicted"/>
<dbReference type="GO" id="GO:0005634">
    <property type="term" value="C:nucleus"/>
    <property type="evidence" value="ECO:0007669"/>
    <property type="project" value="InterPro"/>
</dbReference>
<dbReference type="Pfam" id="PF04037">
    <property type="entry name" value="DUF382"/>
    <property type="match status" value="1"/>
</dbReference>
<dbReference type="PANTHER" id="PTHR12785:SF6">
    <property type="entry name" value="SPLICING FACTOR 3B SUBUNIT 2"/>
    <property type="match status" value="1"/>
</dbReference>
<dbReference type="InterPro" id="IPR006568">
    <property type="entry name" value="PSP_pro-rich"/>
</dbReference>
<feature type="compositionally biased region" description="Polar residues" evidence="1">
    <location>
        <begin position="13"/>
        <end position="27"/>
    </location>
</feature>
<feature type="compositionally biased region" description="Basic and acidic residues" evidence="1">
    <location>
        <begin position="573"/>
        <end position="608"/>
    </location>
</feature>
<dbReference type="PANTHER" id="PTHR12785">
    <property type="entry name" value="SPLICING FACTOR 3B"/>
    <property type="match status" value="1"/>
</dbReference>
<comment type="caution">
    <text evidence="3">The sequence shown here is derived from an EMBL/GenBank/DDBJ whole genome shotgun (WGS) entry which is preliminary data.</text>
</comment>
<dbReference type="AlphaFoldDB" id="A0A8H7PHQ1"/>
<feature type="region of interest" description="Disordered" evidence="1">
    <location>
        <begin position="518"/>
        <end position="538"/>
    </location>
</feature>
<feature type="domain" description="PSP proline-rich" evidence="2">
    <location>
        <begin position="306"/>
        <end position="359"/>
    </location>
</feature>
<protein>
    <recommendedName>
        <fullName evidence="2">PSP proline-rich domain-containing protein</fullName>
    </recommendedName>
</protein>
<feature type="region of interest" description="Disordered" evidence="1">
    <location>
        <begin position="563"/>
        <end position="608"/>
    </location>
</feature>
<feature type="non-terminal residue" evidence="3">
    <location>
        <position position="1"/>
    </location>
</feature>
<evidence type="ECO:0000259" key="2">
    <source>
        <dbReference type="SMART" id="SM00581"/>
    </source>
</evidence>
<dbReference type="Pfam" id="PF04046">
    <property type="entry name" value="PSP"/>
    <property type="match status" value="1"/>
</dbReference>
<dbReference type="OrthoDB" id="10260794at2759"/>
<dbReference type="EMBL" id="JAEPQZ010000013">
    <property type="protein sequence ID" value="KAG2174197.1"/>
    <property type="molecule type" value="Genomic_DNA"/>
</dbReference>
<dbReference type="InterPro" id="IPR007180">
    <property type="entry name" value="DUF382"/>
</dbReference>
<feature type="region of interest" description="Disordered" evidence="1">
    <location>
        <begin position="414"/>
        <end position="471"/>
    </location>
</feature>
<gene>
    <name evidence="3" type="ORF">INT43_004218</name>
</gene>
<evidence type="ECO:0000313" key="3">
    <source>
        <dbReference type="EMBL" id="KAG2174197.1"/>
    </source>
</evidence>
<organism evidence="3 4">
    <name type="scientific">Mortierella isabellina</name>
    <name type="common">Filamentous fungus</name>
    <name type="synonym">Umbelopsis isabellina</name>
    <dbReference type="NCBI Taxonomy" id="91625"/>
    <lineage>
        <taxon>Eukaryota</taxon>
        <taxon>Fungi</taxon>
        <taxon>Fungi incertae sedis</taxon>
        <taxon>Mucoromycota</taxon>
        <taxon>Mucoromycotina</taxon>
        <taxon>Umbelopsidomycetes</taxon>
        <taxon>Umbelopsidales</taxon>
        <taxon>Umbelopsidaceae</taxon>
        <taxon>Umbelopsis</taxon>
    </lineage>
</organism>
<feature type="region of interest" description="Disordered" evidence="1">
    <location>
        <begin position="115"/>
        <end position="155"/>
    </location>
</feature>
<evidence type="ECO:0000313" key="4">
    <source>
        <dbReference type="Proteomes" id="UP000654370"/>
    </source>
</evidence>
<feature type="compositionally biased region" description="Basic residues" evidence="1">
    <location>
        <begin position="37"/>
        <end position="51"/>
    </location>
</feature>
<reference evidence="3" key="1">
    <citation type="submission" date="2020-12" db="EMBL/GenBank/DDBJ databases">
        <title>Metabolic potential, ecology and presence of endohyphal bacteria is reflected in genomic diversity of Mucoromycotina.</title>
        <authorList>
            <person name="Muszewska A."/>
            <person name="Okrasinska A."/>
            <person name="Steczkiewicz K."/>
            <person name="Drgas O."/>
            <person name="Orlowska M."/>
            <person name="Perlinska-Lenart U."/>
            <person name="Aleksandrzak-Piekarczyk T."/>
            <person name="Szatraj K."/>
            <person name="Zielenkiewicz U."/>
            <person name="Pilsyk S."/>
            <person name="Malc E."/>
            <person name="Mieczkowski P."/>
            <person name="Kruszewska J.S."/>
            <person name="Biernat P."/>
            <person name="Pawlowska J."/>
        </authorList>
    </citation>
    <scope>NUCLEOTIDE SEQUENCE</scope>
    <source>
        <strain evidence="3">WA0000067209</strain>
    </source>
</reference>
<feature type="compositionally biased region" description="Acidic residues" evidence="1">
    <location>
        <begin position="141"/>
        <end position="151"/>
    </location>
</feature>
<name>A0A8H7PHQ1_MORIS</name>
<feature type="region of interest" description="Disordered" evidence="1">
    <location>
        <begin position="13"/>
        <end position="81"/>
    </location>
</feature>
<sequence>FADMVAEVANKSALNNGIANKAMTNGGDTAKSDKKRSEQKHRRRTKKKSRKQREEAAKFTVSIDGTLSESAREGDDDLDDVEIEYVPESLESYKGVDEQTLEQFSSIFKHFQVGNVDENDDQTEAVEETVEGEANTKDENDNAGDEEDGEDGPLSKKKMKQINRLSVAELKQLVDKPDVVEWWDISATDPKLLVHLKAYRNTVPVPIHWSQKRKYLQGKRGIEKQPWELPEFIKDTGIMEMRDAVKTKEDASKMKSKMREKVQPKMGKLDIDYQKLHDAFFRFQTKPRLTAHGELYYEGKEFETKLKEKKPGQLSEELKTALSIPPLAPPPWLINMQRFGPPPSYPSLRIPGLNSPIPEGAQWGYHPGGWGRPPIDEYNRPLYGDVFGLNPQEAAPEDVVQPMDKKLWGELDSDIEEEEEDEEEEEEGEEEETEQAEGEAGEEQTNEDALAEGLVTPSGMASVASGLETPDFIELRKNTRKAVAPESDEPKHLYQVLPEVQKNIQGFMGSQHGYNLSNINAPAADTTGRSSKRKMGESVDVALDPSELESGIEESKLRANFEAAKASKLPQGVKEDFSDMVADRANKDAKKRKLNDGKKDSKKKEFKF</sequence>
<evidence type="ECO:0000256" key="1">
    <source>
        <dbReference type="SAM" id="MobiDB-lite"/>
    </source>
</evidence>
<feature type="compositionally biased region" description="Acidic residues" evidence="1">
    <location>
        <begin position="414"/>
        <end position="450"/>
    </location>
</feature>
<accession>A0A8H7PHQ1</accession>
<dbReference type="InterPro" id="IPR052584">
    <property type="entry name" value="U2_snRNP_Complex_Component"/>
</dbReference>
<dbReference type="Proteomes" id="UP000654370">
    <property type="component" value="Unassembled WGS sequence"/>
</dbReference>
<dbReference type="SMART" id="SM00581">
    <property type="entry name" value="PSP"/>
    <property type="match status" value="1"/>
</dbReference>